<dbReference type="EMBL" id="ML769591">
    <property type="protein sequence ID" value="KAE9392604.1"/>
    <property type="molecule type" value="Genomic_DNA"/>
</dbReference>
<protein>
    <submittedName>
        <fullName evidence="1">Uncharacterized protein</fullName>
    </submittedName>
</protein>
<organism evidence="1 2">
    <name type="scientific">Gymnopus androsaceus JB14</name>
    <dbReference type="NCBI Taxonomy" id="1447944"/>
    <lineage>
        <taxon>Eukaryota</taxon>
        <taxon>Fungi</taxon>
        <taxon>Dikarya</taxon>
        <taxon>Basidiomycota</taxon>
        <taxon>Agaricomycotina</taxon>
        <taxon>Agaricomycetes</taxon>
        <taxon>Agaricomycetidae</taxon>
        <taxon>Agaricales</taxon>
        <taxon>Marasmiineae</taxon>
        <taxon>Omphalotaceae</taxon>
        <taxon>Gymnopus</taxon>
    </lineage>
</organism>
<accession>A0A6A4H5I1</accession>
<name>A0A6A4H5I1_9AGAR</name>
<evidence type="ECO:0000313" key="2">
    <source>
        <dbReference type="Proteomes" id="UP000799118"/>
    </source>
</evidence>
<proteinExistence type="predicted"/>
<sequence length="137" mass="15310">MYCVVLLFPPSSKNTSRPTSLPANVSKIGLCNWLSTRSMWKTASSANLGLLTARRFKWERLRSSSLQDGRLMLAPYTKIEDSFNLHVVHDSLLHGVLVNYDHFIFSGAISRTLIGTSASLDIESSNSTDWLQIQCFA</sequence>
<dbReference type="AlphaFoldDB" id="A0A6A4H5I1"/>
<dbReference type="OrthoDB" id="19039at2759"/>
<dbReference type="Proteomes" id="UP000799118">
    <property type="component" value="Unassembled WGS sequence"/>
</dbReference>
<reference evidence="1" key="1">
    <citation type="journal article" date="2019" name="Environ. Microbiol.">
        <title>Fungal ecological strategies reflected in gene transcription - a case study of two litter decomposers.</title>
        <authorList>
            <person name="Barbi F."/>
            <person name="Kohler A."/>
            <person name="Barry K."/>
            <person name="Baskaran P."/>
            <person name="Daum C."/>
            <person name="Fauchery L."/>
            <person name="Ihrmark K."/>
            <person name="Kuo A."/>
            <person name="LaButti K."/>
            <person name="Lipzen A."/>
            <person name="Morin E."/>
            <person name="Grigoriev I.V."/>
            <person name="Henrissat B."/>
            <person name="Lindahl B."/>
            <person name="Martin F."/>
        </authorList>
    </citation>
    <scope>NUCLEOTIDE SEQUENCE</scope>
    <source>
        <strain evidence="1">JB14</strain>
    </source>
</reference>
<keyword evidence="2" id="KW-1185">Reference proteome</keyword>
<evidence type="ECO:0000313" key="1">
    <source>
        <dbReference type="EMBL" id="KAE9392604.1"/>
    </source>
</evidence>
<gene>
    <name evidence="1" type="ORF">BT96DRAFT_924588</name>
</gene>